<evidence type="ECO:0000313" key="2">
    <source>
        <dbReference type="EMBL" id="MCK9878386.1"/>
    </source>
</evidence>
<gene>
    <name evidence="2" type="ORF">MXD59_21875</name>
</gene>
<comment type="caution">
    <text evidence="2">The sequence shown here is derived from an EMBL/GenBank/DDBJ whole genome shotgun (WGS) entry which is preliminary data.</text>
</comment>
<dbReference type="Proteomes" id="UP001201873">
    <property type="component" value="Unassembled WGS sequence"/>
</dbReference>
<evidence type="ECO:0000256" key="1">
    <source>
        <dbReference type="SAM" id="Phobius"/>
    </source>
</evidence>
<dbReference type="RefSeq" id="WP_248826501.1">
    <property type="nucleotide sequence ID" value="NZ_JALKFT010000032.1"/>
</dbReference>
<proteinExistence type="predicted"/>
<keyword evidence="1" id="KW-0472">Membrane</keyword>
<keyword evidence="1" id="KW-1133">Transmembrane helix</keyword>
<organism evidence="2 3">
    <name type="scientific">Frankia umida</name>
    <dbReference type="NCBI Taxonomy" id="573489"/>
    <lineage>
        <taxon>Bacteria</taxon>
        <taxon>Bacillati</taxon>
        <taxon>Actinomycetota</taxon>
        <taxon>Actinomycetes</taxon>
        <taxon>Frankiales</taxon>
        <taxon>Frankiaceae</taxon>
        <taxon>Frankia</taxon>
    </lineage>
</organism>
<keyword evidence="1" id="KW-0812">Transmembrane</keyword>
<protein>
    <submittedName>
        <fullName evidence="2">Uncharacterized protein</fullName>
    </submittedName>
</protein>
<name>A0ABT0K3L0_9ACTN</name>
<sequence length="108" mass="11304">MSAYTVELPVPARPPGHRFRLVVGVVVLTVTVLVVTDRLLVRLVEHRLATRLACLGVLGNGMSSFDGVPFGAHLDTVTPSGQGVRVQMSISGAAFDLLMAAHPSCGGI</sequence>
<keyword evidence="3" id="KW-1185">Reference proteome</keyword>
<reference evidence="2 3" key="1">
    <citation type="submission" date="2022-04" db="EMBL/GenBank/DDBJ databases">
        <title>Genome diversity in the genus Frankia.</title>
        <authorList>
            <person name="Carlos-Shanley C."/>
            <person name="Hahn D."/>
        </authorList>
    </citation>
    <scope>NUCLEOTIDE SEQUENCE [LARGE SCALE GENOMIC DNA]</scope>
    <source>
        <strain evidence="2 3">Ag45/Mut15</strain>
    </source>
</reference>
<feature type="transmembrane region" description="Helical" evidence="1">
    <location>
        <begin position="20"/>
        <end position="41"/>
    </location>
</feature>
<accession>A0ABT0K3L0</accession>
<evidence type="ECO:0000313" key="3">
    <source>
        <dbReference type="Proteomes" id="UP001201873"/>
    </source>
</evidence>
<dbReference type="EMBL" id="JALKFT010000032">
    <property type="protein sequence ID" value="MCK9878386.1"/>
    <property type="molecule type" value="Genomic_DNA"/>
</dbReference>